<accession>A0A928KS92</accession>
<proteinExistence type="inferred from homology"/>
<dbReference type="SMART" id="SM00903">
    <property type="entry name" value="Flavin_Reduct"/>
    <property type="match status" value="1"/>
</dbReference>
<dbReference type="GO" id="GO:0016646">
    <property type="term" value="F:oxidoreductase activity, acting on the CH-NH group of donors, NAD or NADP as acceptor"/>
    <property type="evidence" value="ECO:0007669"/>
    <property type="project" value="UniProtKB-ARBA"/>
</dbReference>
<dbReference type="PANTHER" id="PTHR43567">
    <property type="entry name" value="FLAVOREDOXIN-RELATED-RELATED"/>
    <property type="match status" value="1"/>
</dbReference>
<dbReference type="GO" id="GO:0010181">
    <property type="term" value="F:FMN binding"/>
    <property type="evidence" value="ECO:0007669"/>
    <property type="project" value="InterPro"/>
</dbReference>
<protein>
    <submittedName>
        <fullName evidence="5">Flavin reductase family protein</fullName>
    </submittedName>
</protein>
<dbReference type="RefSeq" id="WP_326840155.1">
    <property type="nucleotide sequence ID" value="NZ_SVNY01000002.1"/>
</dbReference>
<dbReference type="InterPro" id="IPR002563">
    <property type="entry name" value="Flavin_Rdtase-like_dom"/>
</dbReference>
<comment type="caution">
    <text evidence="5">The sequence shown here is derived from an EMBL/GenBank/DDBJ whole genome shotgun (WGS) entry which is preliminary data.</text>
</comment>
<comment type="cofactor">
    <cofactor evidence="1">
        <name>FMN</name>
        <dbReference type="ChEBI" id="CHEBI:58210"/>
    </cofactor>
</comment>
<name>A0A928KS92_9FIRM</name>
<feature type="domain" description="Flavin reductase like" evidence="4">
    <location>
        <begin position="13"/>
        <end position="155"/>
    </location>
</feature>
<dbReference type="PANTHER" id="PTHR43567:SF1">
    <property type="entry name" value="FLAVOREDOXIN"/>
    <property type="match status" value="1"/>
</dbReference>
<dbReference type="InterPro" id="IPR012349">
    <property type="entry name" value="Split_barrel_FMN-bd"/>
</dbReference>
<dbReference type="Pfam" id="PF01613">
    <property type="entry name" value="Flavin_Reduct"/>
    <property type="match status" value="1"/>
</dbReference>
<sequence length="182" mass="20108">MALQKLPLEKAFMLVEPGPVLLVTTNDGRKNNIMTITWHMVMDFTPQIALTTGPWNHSFQALRDTKECVLAVPTVDLAEKAVAIGDCSGADVDKFRGFGLTPLPGLGGKAPLISECLACLECRVLDYVEPYGIFILRSTQAWMDLERRERRTFHANGDGTFRADGETLCLRSLMEDKLPPGV</sequence>
<evidence type="ECO:0000256" key="2">
    <source>
        <dbReference type="ARBA" id="ARBA00022630"/>
    </source>
</evidence>
<dbReference type="Gene3D" id="2.30.110.10">
    <property type="entry name" value="Electron Transport, Fmn-binding Protein, Chain A"/>
    <property type="match status" value="1"/>
</dbReference>
<reference evidence="5" key="1">
    <citation type="submission" date="2019-04" db="EMBL/GenBank/DDBJ databases">
        <title>Evolution of Biomass-Degrading Anaerobic Consortia Revealed by Metagenomics.</title>
        <authorList>
            <person name="Peng X."/>
        </authorList>
    </citation>
    <scope>NUCLEOTIDE SEQUENCE</scope>
    <source>
        <strain evidence="5">SIG551</strain>
    </source>
</reference>
<dbReference type="EMBL" id="SVNY01000002">
    <property type="protein sequence ID" value="MBE6833028.1"/>
    <property type="molecule type" value="Genomic_DNA"/>
</dbReference>
<dbReference type="SUPFAM" id="SSF50475">
    <property type="entry name" value="FMN-binding split barrel"/>
    <property type="match status" value="1"/>
</dbReference>
<dbReference type="InterPro" id="IPR052174">
    <property type="entry name" value="Flavoredoxin"/>
</dbReference>
<evidence type="ECO:0000259" key="4">
    <source>
        <dbReference type="SMART" id="SM00903"/>
    </source>
</evidence>
<keyword evidence="2" id="KW-0285">Flavoprotein</keyword>
<evidence type="ECO:0000313" key="5">
    <source>
        <dbReference type="EMBL" id="MBE6833028.1"/>
    </source>
</evidence>
<gene>
    <name evidence="5" type="ORF">E7512_05510</name>
</gene>
<organism evidence="5 6">
    <name type="scientific">Faecalispora sporosphaeroides</name>
    <dbReference type="NCBI Taxonomy" id="1549"/>
    <lineage>
        <taxon>Bacteria</taxon>
        <taxon>Bacillati</taxon>
        <taxon>Bacillota</taxon>
        <taxon>Clostridia</taxon>
        <taxon>Eubacteriales</taxon>
        <taxon>Oscillospiraceae</taxon>
        <taxon>Faecalispora</taxon>
    </lineage>
</organism>
<comment type="similarity">
    <text evidence="3">Belongs to the flavoredoxin family.</text>
</comment>
<dbReference type="AlphaFoldDB" id="A0A928KS92"/>
<evidence type="ECO:0000313" key="6">
    <source>
        <dbReference type="Proteomes" id="UP000754750"/>
    </source>
</evidence>
<evidence type="ECO:0000256" key="3">
    <source>
        <dbReference type="ARBA" id="ARBA00038054"/>
    </source>
</evidence>
<evidence type="ECO:0000256" key="1">
    <source>
        <dbReference type="ARBA" id="ARBA00001917"/>
    </source>
</evidence>
<dbReference type="Proteomes" id="UP000754750">
    <property type="component" value="Unassembled WGS sequence"/>
</dbReference>